<feature type="transmembrane region" description="Helical" evidence="8">
    <location>
        <begin position="89"/>
        <end position="113"/>
    </location>
</feature>
<keyword evidence="5 8" id="KW-1133">Transmembrane helix</keyword>
<dbReference type="EMBL" id="CP012333">
    <property type="protein sequence ID" value="AKU94156.1"/>
    <property type="molecule type" value="Genomic_DNA"/>
</dbReference>
<comment type="similarity">
    <text evidence="2">Belongs to the peptidase S54 family.</text>
</comment>
<dbReference type="KEGG" id="llu:AKJ09_00820"/>
<dbReference type="Proteomes" id="UP000064967">
    <property type="component" value="Chromosome"/>
</dbReference>
<evidence type="ECO:0000256" key="3">
    <source>
        <dbReference type="ARBA" id="ARBA00022692"/>
    </source>
</evidence>
<keyword evidence="11" id="KW-1185">Reference proteome</keyword>
<protein>
    <submittedName>
        <fullName evidence="10">Rhomboid family serine protease</fullName>
    </submittedName>
</protein>
<keyword evidence="4" id="KW-0378">Hydrolase</keyword>
<feature type="transmembrane region" description="Helical" evidence="8">
    <location>
        <begin position="149"/>
        <end position="165"/>
    </location>
</feature>
<feature type="transmembrane region" description="Helical" evidence="8">
    <location>
        <begin position="125"/>
        <end position="143"/>
    </location>
</feature>
<dbReference type="PANTHER" id="PTHR43731:SF14">
    <property type="entry name" value="PRESENILIN-ASSOCIATED RHOMBOID-LIKE PROTEIN, MITOCHONDRIAL"/>
    <property type="match status" value="1"/>
</dbReference>
<accession>A0A0K1PL72</accession>
<evidence type="ECO:0000256" key="5">
    <source>
        <dbReference type="ARBA" id="ARBA00022989"/>
    </source>
</evidence>
<sequence length="303" mass="32473">MNQSQRPPGFPPPAPPAPPPPPPEAPREPTLLERARAAPITYGLAAIDVLVFVIVERSHSSITSTDIGTLVGAGANEPLHVWAGEYWRLASYMFLHIGWMHLIWNIYASVGFCASVERALGRWRFLAVYLVSGIAGGCLSAILNSAVSAGASGALFGIVGAALAIRRRQLGTFHAFFRDAGTRSTLINIGIWTAIGTTVLHMDNAAHFGGMFMGFALTWIVTARSPRIEWVLFVVGFGALLVGAARPWWTPRGDALKKLTAYAAVYLEGAEGFPQNKARGLKFAQKACAAGSDLACRMADEAR</sequence>
<dbReference type="GO" id="GO:0004252">
    <property type="term" value="F:serine-type endopeptidase activity"/>
    <property type="evidence" value="ECO:0007669"/>
    <property type="project" value="InterPro"/>
</dbReference>
<feature type="compositionally biased region" description="Pro residues" evidence="7">
    <location>
        <begin position="8"/>
        <end position="24"/>
    </location>
</feature>
<keyword evidence="10" id="KW-0645">Protease</keyword>
<keyword evidence="3 8" id="KW-0812">Transmembrane</keyword>
<evidence type="ECO:0000256" key="2">
    <source>
        <dbReference type="ARBA" id="ARBA00009045"/>
    </source>
</evidence>
<reference evidence="10 11" key="1">
    <citation type="submission" date="2015-08" db="EMBL/GenBank/DDBJ databases">
        <authorList>
            <person name="Babu N.S."/>
            <person name="Beckwith C.J."/>
            <person name="Beseler K.G."/>
            <person name="Brison A."/>
            <person name="Carone J.V."/>
            <person name="Caskin T.P."/>
            <person name="Diamond M."/>
            <person name="Durham M.E."/>
            <person name="Foxe J.M."/>
            <person name="Go M."/>
            <person name="Henderson B.A."/>
            <person name="Jones I.B."/>
            <person name="McGettigan J.A."/>
            <person name="Micheletti S.J."/>
            <person name="Nasrallah M.E."/>
            <person name="Ortiz D."/>
            <person name="Piller C.R."/>
            <person name="Privatt S.R."/>
            <person name="Schneider S.L."/>
            <person name="Sharp S."/>
            <person name="Smith T.C."/>
            <person name="Stanton J.D."/>
            <person name="Ullery H.E."/>
            <person name="Wilson R.J."/>
            <person name="Serrano M.G."/>
            <person name="Buck G."/>
            <person name="Lee V."/>
            <person name="Wang Y."/>
            <person name="Carvalho R."/>
            <person name="Voegtly L."/>
            <person name="Shi R."/>
            <person name="Duckworth R."/>
            <person name="Johnson A."/>
            <person name="Loviza R."/>
            <person name="Walstead R."/>
            <person name="Shah Z."/>
            <person name="Kiflezghi M."/>
            <person name="Wade K."/>
            <person name="Ball S.L."/>
            <person name="Bradley K.W."/>
            <person name="Asai D.J."/>
            <person name="Bowman C.A."/>
            <person name="Russell D.A."/>
            <person name="Pope W.H."/>
            <person name="Jacobs-Sera D."/>
            <person name="Hendrix R.W."/>
            <person name="Hatfull G.F."/>
        </authorList>
    </citation>
    <scope>NUCLEOTIDE SEQUENCE [LARGE SCALE GENOMIC DNA]</scope>
    <source>
        <strain evidence="10 11">DSM 27648</strain>
    </source>
</reference>
<feature type="domain" description="Peptidase S54 rhomboid" evidence="9">
    <location>
        <begin position="84"/>
        <end position="222"/>
    </location>
</feature>
<evidence type="ECO:0000259" key="9">
    <source>
        <dbReference type="Pfam" id="PF01694"/>
    </source>
</evidence>
<dbReference type="Pfam" id="PF01694">
    <property type="entry name" value="Rhomboid"/>
    <property type="match status" value="1"/>
</dbReference>
<feature type="transmembrane region" description="Helical" evidence="8">
    <location>
        <begin position="208"/>
        <end position="223"/>
    </location>
</feature>
<evidence type="ECO:0000256" key="4">
    <source>
        <dbReference type="ARBA" id="ARBA00022801"/>
    </source>
</evidence>
<dbReference type="Gene3D" id="1.20.1540.10">
    <property type="entry name" value="Rhomboid-like"/>
    <property type="match status" value="1"/>
</dbReference>
<dbReference type="AlphaFoldDB" id="A0A0K1PL72"/>
<evidence type="ECO:0000256" key="6">
    <source>
        <dbReference type="ARBA" id="ARBA00023136"/>
    </source>
</evidence>
<dbReference type="GO" id="GO:0006508">
    <property type="term" value="P:proteolysis"/>
    <property type="evidence" value="ECO:0007669"/>
    <property type="project" value="UniProtKB-KW"/>
</dbReference>
<dbReference type="GO" id="GO:0016020">
    <property type="term" value="C:membrane"/>
    <property type="evidence" value="ECO:0007669"/>
    <property type="project" value="UniProtKB-SubCell"/>
</dbReference>
<proteinExistence type="inferred from homology"/>
<evidence type="ECO:0000256" key="7">
    <source>
        <dbReference type="SAM" id="MobiDB-lite"/>
    </source>
</evidence>
<dbReference type="PANTHER" id="PTHR43731">
    <property type="entry name" value="RHOMBOID PROTEASE"/>
    <property type="match status" value="1"/>
</dbReference>
<gene>
    <name evidence="10" type="ORF">AKJ09_00820</name>
</gene>
<feature type="region of interest" description="Disordered" evidence="7">
    <location>
        <begin position="1"/>
        <end position="28"/>
    </location>
</feature>
<feature type="transmembrane region" description="Helical" evidence="8">
    <location>
        <begin position="230"/>
        <end position="249"/>
    </location>
</feature>
<dbReference type="InterPro" id="IPR022764">
    <property type="entry name" value="Peptidase_S54_rhomboid_dom"/>
</dbReference>
<evidence type="ECO:0000313" key="11">
    <source>
        <dbReference type="Proteomes" id="UP000064967"/>
    </source>
</evidence>
<evidence type="ECO:0000256" key="8">
    <source>
        <dbReference type="SAM" id="Phobius"/>
    </source>
</evidence>
<dbReference type="RefSeq" id="WP_169927226.1">
    <property type="nucleotide sequence ID" value="NZ_CP012333.1"/>
</dbReference>
<keyword evidence="6 8" id="KW-0472">Membrane</keyword>
<organism evidence="10 11">
    <name type="scientific">Labilithrix luteola</name>
    <dbReference type="NCBI Taxonomy" id="1391654"/>
    <lineage>
        <taxon>Bacteria</taxon>
        <taxon>Pseudomonadati</taxon>
        <taxon>Myxococcota</taxon>
        <taxon>Polyangia</taxon>
        <taxon>Polyangiales</taxon>
        <taxon>Labilitrichaceae</taxon>
        <taxon>Labilithrix</taxon>
    </lineage>
</organism>
<name>A0A0K1PL72_9BACT</name>
<evidence type="ECO:0000256" key="1">
    <source>
        <dbReference type="ARBA" id="ARBA00004141"/>
    </source>
</evidence>
<dbReference type="SUPFAM" id="SSF144091">
    <property type="entry name" value="Rhomboid-like"/>
    <property type="match status" value="1"/>
</dbReference>
<dbReference type="STRING" id="1391654.AKJ09_00820"/>
<comment type="subcellular location">
    <subcellularLocation>
        <location evidence="1">Membrane</location>
        <topology evidence="1">Multi-pass membrane protein</topology>
    </subcellularLocation>
</comment>
<dbReference type="InterPro" id="IPR050925">
    <property type="entry name" value="Rhomboid_protease_S54"/>
</dbReference>
<dbReference type="InterPro" id="IPR035952">
    <property type="entry name" value="Rhomboid-like_sf"/>
</dbReference>
<feature type="transmembrane region" description="Helical" evidence="8">
    <location>
        <begin position="185"/>
        <end position="202"/>
    </location>
</feature>
<evidence type="ECO:0000313" key="10">
    <source>
        <dbReference type="EMBL" id="AKU94156.1"/>
    </source>
</evidence>